<dbReference type="InParanoid" id="D8LS69"/>
<feature type="chain" id="PRO_5003117448" evidence="2">
    <location>
        <begin position="27"/>
        <end position="234"/>
    </location>
</feature>
<feature type="region of interest" description="Disordered" evidence="1">
    <location>
        <begin position="197"/>
        <end position="221"/>
    </location>
</feature>
<accession>D8LS69</accession>
<evidence type="ECO:0000313" key="4">
    <source>
        <dbReference type="Proteomes" id="UP000002630"/>
    </source>
</evidence>
<gene>
    <name evidence="3" type="ORF">Esi_0070_0059</name>
</gene>
<protein>
    <submittedName>
        <fullName evidence="3">Uncharacterized protein</fullName>
    </submittedName>
</protein>
<proteinExistence type="predicted"/>
<reference evidence="3 4" key="1">
    <citation type="journal article" date="2010" name="Nature">
        <title>The Ectocarpus genome and the independent evolution of multicellularity in brown algae.</title>
        <authorList>
            <person name="Cock J.M."/>
            <person name="Sterck L."/>
            <person name="Rouze P."/>
            <person name="Scornet D."/>
            <person name="Allen A.E."/>
            <person name="Amoutzias G."/>
            <person name="Anthouard V."/>
            <person name="Artiguenave F."/>
            <person name="Aury J.M."/>
            <person name="Badger J.H."/>
            <person name="Beszteri B."/>
            <person name="Billiau K."/>
            <person name="Bonnet E."/>
            <person name="Bothwell J.H."/>
            <person name="Bowler C."/>
            <person name="Boyen C."/>
            <person name="Brownlee C."/>
            <person name="Carrano C.J."/>
            <person name="Charrier B."/>
            <person name="Cho G.Y."/>
            <person name="Coelho S.M."/>
            <person name="Collen J."/>
            <person name="Corre E."/>
            <person name="Da Silva C."/>
            <person name="Delage L."/>
            <person name="Delaroque N."/>
            <person name="Dittami S.M."/>
            <person name="Doulbeau S."/>
            <person name="Elias M."/>
            <person name="Farnham G."/>
            <person name="Gachon C.M."/>
            <person name="Gschloessl B."/>
            <person name="Heesch S."/>
            <person name="Jabbari K."/>
            <person name="Jubin C."/>
            <person name="Kawai H."/>
            <person name="Kimura K."/>
            <person name="Kloareg B."/>
            <person name="Kupper F.C."/>
            <person name="Lang D."/>
            <person name="Le Bail A."/>
            <person name="Leblanc C."/>
            <person name="Lerouge P."/>
            <person name="Lohr M."/>
            <person name="Lopez P.J."/>
            <person name="Martens C."/>
            <person name="Maumus F."/>
            <person name="Michel G."/>
            <person name="Miranda-Saavedra D."/>
            <person name="Morales J."/>
            <person name="Moreau H."/>
            <person name="Motomura T."/>
            <person name="Nagasato C."/>
            <person name="Napoli C.A."/>
            <person name="Nelson D.R."/>
            <person name="Nyvall-Collen P."/>
            <person name="Peters A.F."/>
            <person name="Pommier C."/>
            <person name="Potin P."/>
            <person name="Poulain J."/>
            <person name="Quesneville H."/>
            <person name="Read B."/>
            <person name="Rensing S.A."/>
            <person name="Ritter A."/>
            <person name="Rousvoal S."/>
            <person name="Samanta M."/>
            <person name="Samson G."/>
            <person name="Schroeder D.C."/>
            <person name="Segurens B."/>
            <person name="Strittmatter M."/>
            <person name="Tonon T."/>
            <person name="Tregear J.W."/>
            <person name="Valentin K."/>
            <person name="von Dassow P."/>
            <person name="Yamagishi T."/>
            <person name="Van de Peer Y."/>
            <person name="Wincker P."/>
        </authorList>
    </citation>
    <scope>NUCLEOTIDE SEQUENCE [LARGE SCALE GENOMIC DNA]</scope>
    <source>
        <strain evidence="4">Ec32 / CCAP1310/4</strain>
    </source>
</reference>
<keyword evidence="4" id="KW-1185">Reference proteome</keyword>
<dbReference type="EMBL" id="FN648927">
    <property type="protein sequence ID" value="CBN75126.1"/>
    <property type="molecule type" value="Genomic_DNA"/>
</dbReference>
<keyword evidence="2" id="KW-0732">Signal</keyword>
<dbReference type="AlphaFoldDB" id="D8LS69"/>
<feature type="compositionally biased region" description="Low complexity" evidence="1">
    <location>
        <begin position="197"/>
        <end position="208"/>
    </location>
</feature>
<evidence type="ECO:0000256" key="2">
    <source>
        <dbReference type="SAM" id="SignalP"/>
    </source>
</evidence>
<dbReference type="EMBL" id="FN649751">
    <property type="protein sequence ID" value="CBN75126.1"/>
    <property type="molecule type" value="Genomic_DNA"/>
</dbReference>
<sequence>MGSSRARRCRLRSALLRACLVSSLLAVELTLADEAAGLEPSMLSPLAQLTLIDAQVERDDMYYFQVLTEAWQSTRVRVSIEDCTPRTAVIAAFGAEPTPSRHELLAHAMPDVAGNGTCGVDVITRPSYSRDGVWHFAVVGGSPLRGDRYFAGPADTLAFQAAVIADSAVYPTLDRGVAASGDCLRKVAVPPVVVPTITGPPGSSASRRVGGGGQGSRGSFLPTLGRFPAEWDIV</sequence>
<feature type="signal peptide" evidence="2">
    <location>
        <begin position="1"/>
        <end position="26"/>
    </location>
</feature>
<dbReference type="Proteomes" id="UP000002630">
    <property type="component" value="Linkage Group LG26"/>
</dbReference>
<evidence type="ECO:0000313" key="3">
    <source>
        <dbReference type="EMBL" id="CBN75126.1"/>
    </source>
</evidence>
<organism evidence="3 4">
    <name type="scientific">Ectocarpus siliculosus</name>
    <name type="common">Brown alga</name>
    <name type="synonym">Conferva siliculosa</name>
    <dbReference type="NCBI Taxonomy" id="2880"/>
    <lineage>
        <taxon>Eukaryota</taxon>
        <taxon>Sar</taxon>
        <taxon>Stramenopiles</taxon>
        <taxon>Ochrophyta</taxon>
        <taxon>PX clade</taxon>
        <taxon>Phaeophyceae</taxon>
        <taxon>Ectocarpales</taxon>
        <taxon>Ectocarpaceae</taxon>
        <taxon>Ectocarpus</taxon>
    </lineage>
</organism>
<evidence type="ECO:0000256" key="1">
    <source>
        <dbReference type="SAM" id="MobiDB-lite"/>
    </source>
</evidence>
<name>D8LS69_ECTSI</name>